<evidence type="ECO:0000259" key="6">
    <source>
        <dbReference type="PROSITE" id="PS50249"/>
    </source>
</evidence>
<evidence type="ECO:0000313" key="8">
    <source>
        <dbReference type="Proteomes" id="UP000217784"/>
    </source>
</evidence>
<dbReference type="AlphaFoldDB" id="A0A2A2H2Y6"/>
<keyword evidence="2" id="KW-0479">Metal-binding</keyword>
<dbReference type="Pfam" id="PF14464">
    <property type="entry name" value="Prok-JAB"/>
    <property type="match status" value="1"/>
</dbReference>
<keyword evidence="1" id="KW-0645">Protease</keyword>
<proteinExistence type="predicted"/>
<dbReference type="Proteomes" id="UP000217784">
    <property type="component" value="Unassembled WGS sequence"/>
</dbReference>
<comment type="caution">
    <text evidence="7">The sequence shown here is derived from an EMBL/GenBank/DDBJ whole genome shotgun (WGS) entry which is preliminary data.</text>
</comment>
<dbReference type="SUPFAM" id="SSF102712">
    <property type="entry name" value="JAB1/MPN domain"/>
    <property type="match status" value="1"/>
</dbReference>
<feature type="domain" description="MPN" evidence="6">
    <location>
        <begin position="21"/>
        <end position="136"/>
    </location>
</feature>
<name>A0A2A2H2Y6_METBR</name>
<dbReference type="GO" id="GO:0008237">
    <property type="term" value="F:metallopeptidase activity"/>
    <property type="evidence" value="ECO:0007669"/>
    <property type="project" value="UniProtKB-KW"/>
</dbReference>
<dbReference type="PROSITE" id="PS50249">
    <property type="entry name" value="MPN"/>
    <property type="match status" value="1"/>
</dbReference>
<keyword evidence="4" id="KW-0862">Zinc</keyword>
<keyword evidence="8" id="KW-1185">Reference proteome</keyword>
<dbReference type="GO" id="GO:0006508">
    <property type="term" value="P:proteolysis"/>
    <property type="evidence" value="ECO:0007669"/>
    <property type="project" value="UniProtKB-KW"/>
</dbReference>
<keyword evidence="3" id="KW-0378">Hydrolase</keyword>
<evidence type="ECO:0000256" key="4">
    <source>
        <dbReference type="ARBA" id="ARBA00022833"/>
    </source>
</evidence>
<dbReference type="InterPro" id="IPR028090">
    <property type="entry name" value="JAB_dom_prok"/>
</dbReference>
<dbReference type="InterPro" id="IPR037518">
    <property type="entry name" value="MPN"/>
</dbReference>
<evidence type="ECO:0000256" key="3">
    <source>
        <dbReference type="ARBA" id="ARBA00022801"/>
    </source>
</evidence>
<keyword evidence="5" id="KW-0482">Metalloprotease</keyword>
<dbReference type="EMBL" id="LMVM01000037">
    <property type="protein sequence ID" value="PAV03670.1"/>
    <property type="molecule type" value="Genomic_DNA"/>
</dbReference>
<gene>
    <name evidence="7" type="ORF">ASJ80_01495</name>
</gene>
<dbReference type="OrthoDB" id="4612at2157"/>
<dbReference type="Gene3D" id="3.40.140.10">
    <property type="entry name" value="Cytidine Deaminase, domain 2"/>
    <property type="match status" value="1"/>
</dbReference>
<evidence type="ECO:0000256" key="1">
    <source>
        <dbReference type="ARBA" id="ARBA00022670"/>
    </source>
</evidence>
<evidence type="ECO:0000256" key="5">
    <source>
        <dbReference type="ARBA" id="ARBA00023049"/>
    </source>
</evidence>
<evidence type="ECO:0000313" key="7">
    <source>
        <dbReference type="EMBL" id="PAV03670.1"/>
    </source>
</evidence>
<organism evidence="7 8">
    <name type="scientific">Methanobacterium bryantii</name>
    <dbReference type="NCBI Taxonomy" id="2161"/>
    <lineage>
        <taxon>Archaea</taxon>
        <taxon>Methanobacteriati</taxon>
        <taxon>Methanobacteriota</taxon>
        <taxon>Methanomada group</taxon>
        <taxon>Methanobacteria</taxon>
        <taxon>Methanobacteriales</taxon>
        <taxon>Methanobacteriaceae</taxon>
        <taxon>Methanobacterium</taxon>
    </lineage>
</organism>
<accession>A0A2A2H2Y6</accession>
<dbReference type="RefSeq" id="WP_069583853.1">
    <property type="nucleotide sequence ID" value="NZ_LMVM01000037.1"/>
</dbReference>
<sequence>MKLNNLLGKLLGTSKYQFEEVHVESQVIDEIINISKEAYPNEFMALLEGKVKEKILKITGLVFLPVETSQEGAVMQVFMQPLSTNSVGSVHSHPGPSASPSDADLNFFASKGFFHMIIAEPYDRESIRAYDSFGNMADYRII</sequence>
<protein>
    <recommendedName>
        <fullName evidence="6">MPN domain-containing protein</fullName>
    </recommendedName>
</protein>
<dbReference type="GO" id="GO:0046872">
    <property type="term" value="F:metal ion binding"/>
    <property type="evidence" value="ECO:0007669"/>
    <property type="project" value="UniProtKB-KW"/>
</dbReference>
<evidence type="ECO:0000256" key="2">
    <source>
        <dbReference type="ARBA" id="ARBA00022723"/>
    </source>
</evidence>
<reference evidence="7 8" key="1">
    <citation type="journal article" date="2017" name="BMC Genomics">
        <title>Genomic analysis of methanogenic archaea reveals a shift towards energy conservation.</title>
        <authorList>
            <person name="Gilmore S.P."/>
            <person name="Henske J.K."/>
            <person name="Sexton J.A."/>
            <person name="Solomon K.V."/>
            <person name="Seppala S."/>
            <person name="Yoo J.I."/>
            <person name="Huyett L.M."/>
            <person name="Pressman A."/>
            <person name="Cogan J.Z."/>
            <person name="Kivenson V."/>
            <person name="Peng X."/>
            <person name="Tan Y."/>
            <person name="Valentine D.L."/>
            <person name="O'Malley M.A."/>
        </authorList>
    </citation>
    <scope>NUCLEOTIDE SEQUENCE [LARGE SCALE GENOMIC DNA]</scope>
    <source>
        <strain evidence="7 8">M.o.H.</strain>
    </source>
</reference>